<keyword evidence="2 9" id="KW-0813">Transport</keyword>
<evidence type="ECO:0000313" key="12">
    <source>
        <dbReference type="Proteomes" id="UP001524460"/>
    </source>
</evidence>
<feature type="transmembrane region" description="Helical" evidence="9">
    <location>
        <begin position="12"/>
        <end position="29"/>
    </location>
</feature>
<dbReference type="InterPro" id="IPR007387">
    <property type="entry name" value="TRAP_DctQ"/>
</dbReference>
<evidence type="ECO:0000313" key="11">
    <source>
        <dbReference type="EMBL" id="MCQ1058894.1"/>
    </source>
</evidence>
<feature type="transmembrane region" description="Helical" evidence="9">
    <location>
        <begin position="35"/>
        <end position="59"/>
    </location>
</feature>
<evidence type="ECO:0000256" key="7">
    <source>
        <dbReference type="ARBA" id="ARBA00023136"/>
    </source>
</evidence>
<comment type="caution">
    <text evidence="11">The sequence shown here is derived from an EMBL/GenBank/DDBJ whole genome shotgun (WGS) entry which is preliminary data.</text>
</comment>
<accession>A0ABT1N2F4</accession>
<dbReference type="RefSeq" id="WP_255042920.1">
    <property type="nucleotide sequence ID" value="NZ_JANEYT010000025.1"/>
</dbReference>
<comment type="function">
    <text evidence="9">Part of the tripartite ATP-independent periplasmic (TRAP) transport system.</text>
</comment>
<keyword evidence="6 9" id="KW-1133">Transmembrane helix</keyword>
<sequence length="173" mass="19750">MMKISSKFNQILSELSGWLMIVMMLLLVSDLLTRAIGFSINGLSELTVFVMIIVVYFGLARCEQYNEHVKLELITNRLPAKAKIVIYYFSQILSVITISLIFYAVLQNVLDSYQRNESLEGTLNLPIWPVKAMMVIGLVFFLFQSVSNMLSSINVDKKDKLKEMPVKNQELSN</sequence>
<organism evidence="11 12">
    <name type="scientific">Photobacterium pectinilyticum</name>
    <dbReference type="NCBI Taxonomy" id="2906793"/>
    <lineage>
        <taxon>Bacteria</taxon>
        <taxon>Pseudomonadati</taxon>
        <taxon>Pseudomonadota</taxon>
        <taxon>Gammaproteobacteria</taxon>
        <taxon>Vibrionales</taxon>
        <taxon>Vibrionaceae</taxon>
        <taxon>Photobacterium</taxon>
    </lineage>
</organism>
<evidence type="ECO:0000256" key="9">
    <source>
        <dbReference type="RuleBase" id="RU369079"/>
    </source>
</evidence>
<dbReference type="PANTHER" id="PTHR35011:SF4">
    <property type="entry name" value="SLL1102 PROTEIN"/>
    <property type="match status" value="1"/>
</dbReference>
<evidence type="ECO:0000256" key="6">
    <source>
        <dbReference type="ARBA" id="ARBA00022989"/>
    </source>
</evidence>
<dbReference type="Proteomes" id="UP001524460">
    <property type="component" value="Unassembled WGS sequence"/>
</dbReference>
<evidence type="ECO:0000259" key="10">
    <source>
        <dbReference type="Pfam" id="PF04290"/>
    </source>
</evidence>
<evidence type="ECO:0000256" key="2">
    <source>
        <dbReference type="ARBA" id="ARBA00022448"/>
    </source>
</evidence>
<keyword evidence="4 9" id="KW-0997">Cell inner membrane</keyword>
<feature type="transmembrane region" description="Helical" evidence="9">
    <location>
        <begin position="85"/>
        <end position="106"/>
    </location>
</feature>
<comment type="subcellular location">
    <subcellularLocation>
        <location evidence="1 9">Cell inner membrane</location>
        <topology evidence="1 9">Multi-pass membrane protein</topology>
    </subcellularLocation>
</comment>
<evidence type="ECO:0000256" key="3">
    <source>
        <dbReference type="ARBA" id="ARBA00022475"/>
    </source>
</evidence>
<proteinExistence type="inferred from homology"/>
<keyword evidence="3" id="KW-1003">Cell membrane</keyword>
<reference evidence="11 12" key="1">
    <citation type="submission" date="2022-07" db="EMBL/GenBank/DDBJ databases">
        <title>Photobacterium pectinilyticum sp. nov., a marine bacterium isolated from surface seawater of Qingdao offshore.</title>
        <authorList>
            <person name="Wang X."/>
        </authorList>
    </citation>
    <scope>NUCLEOTIDE SEQUENCE [LARGE SCALE GENOMIC DNA]</scope>
    <source>
        <strain evidence="11 12">ZSDE20</strain>
    </source>
</reference>
<dbReference type="InterPro" id="IPR055348">
    <property type="entry name" value="DctQ"/>
</dbReference>
<feature type="transmembrane region" description="Helical" evidence="9">
    <location>
        <begin position="126"/>
        <end position="143"/>
    </location>
</feature>
<comment type="similarity">
    <text evidence="8 9">Belongs to the TRAP transporter small permease family.</text>
</comment>
<keyword evidence="7 9" id="KW-0472">Membrane</keyword>
<evidence type="ECO:0000256" key="5">
    <source>
        <dbReference type="ARBA" id="ARBA00022692"/>
    </source>
</evidence>
<comment type="subunit">
    <text evidence="9">The complex comprises the extracytoplasmic solute receptor protein and the two transmembrane proteins.</text>
</comment>
<feature type="domain" description="Tripartite ATP-independent periplasmic transporters DctQ component" evidence="10">
    <location>
        <begin position="23"/>
        <end position="152"/>
    </location>
</feature>
<name>A0ABT1N2F4_9GAMM</name>
<gene>
    <name evidence="11" type="ORF">NHN17_12600</name>
</gene>
<evidence type="ECO:0000256" key="4">
    <source>
        <dbReference type="ARBA" id="ARBA00022519"/>
    </source>
</evidence>
<dbReference type="Pfam" id="PF04290">
    <property type="entry name" value="DctQ"/>
    <property type="match status" value="1"/>
</dbReference>
<keyword evidence="12" id="KW-1185">Reference proteome</keyword>
<protein>
    <recommendedName>
        <fullName evidence="9">TRAP transporter small permease protein</fullName>
    </recommendedName>
</protein>
<keyword evidence="5 9" id="KW-0812">Transmembrane</keyword>
<dbReference type="EMBL" id="JANEYT010000025">
    <property type="protein sequence ID" value="MCQ1058894.1"/>
    <property type="molecule type" value="Genomic_DNA"/>
</dbReference>
<evidence type="ECO:0000256" key="1">
    <source>
        <dbReference type="ARBA" id="ARBA00004429"/>
    </source>
</evidence>
<evidence type="ECO:0000256" key="8">
    <source>
        <dbReference type="ARBA" id="ARBA00038436"/>
    </source>
</evidence>
<dbReference type="PANTHER" id="PTHR35011">
    <property type="entry name" value="2,3-DIKETO-L-GULONATE TRAP TRANSPORTER SMALL PERMEASE PROTEIN YIAM"/>
    <property type="match status" value="1"/>
</dbReference>